<accession>A0ABD2NBA4</accession>
<gene>
    <name evidence="2" type="ORF">HHI36_020563</name>
</gene>
<feature type="coiled-coil region" evidence="1">
    <location>
        <begin position="185"/>
        <end position="212"/>
    </location>
</feature>
<proteinExistence type="predicted"/>
<keyword evidence="1" id="KW-0175">Coiled coil</keyword>
<dbReference type="Proteomes" id="UP001516400">
    <property type="component" value="Unassembled WGS sequence"/>
</dbReference>
<comment type="caution">
    <text evidence="2">The sequence shown here is derived from an EMBL/GenBank/DDBJ whole genome shotgun (WGS) entry which is preliminary data.</text>
</comment>
<keyword evidence="3" id="KW-1185">Reference proteome</keyword>
<evidence type="ECO:0000313" key="3">
    <source>
        <dbReference type="Proteomes" id="UP001516400"/>
    </source>
</evidence>
<organism evidence="2 3">
    <name type="scientific">Cryptolaemus montrouzieri</name>
    <dbReference type="NCBI Taxonomy" id="559131"/>
    <lineage>
        <taxon>Eukaryota</taxon>
        <taxon>Metazoa</taxon>
        <taxon>Ecdysozoa</taxon>
        <taxon>Arthropoda</taxon>
        <taxon>Hexapoda</taxon>
        <taxon>Insecta</taxon>
        <taxon>Pterygota</taxon>
        <taxon>Neoptera</taxon>
        <taxon>Endopterygota</taxon>
        <taxon>Coleoptera</taxon>
        <taxon>Polyphaga</taxon>
        <taxon>Cucujiformia</taxon>
        <taxon>Coccinelloidea</taxon>
        <taxon>Coccinellidae</taxon>
        <taxon>Scymninae</taxon>
        <taxon>Scymnini</taxon>
        <taxon>Cryptolaemus</taxon>
    </lineage>
</organism>
<name>A0ABD2NBA4_9CUCU</name>
<evidence type="ECO:0000313" key="2">
    <source>
        <dbReference type="EMBL" id="KAL3275819.1"/>
    </source>
</evidence>
<protein>
    <submittedName>
        <fullName evidence="2">Uncharacterized protein</fullName>
    </submittedName>
</protein>
<evidence type="ECO:0000256" key="1">
    <source>
        <dbReference type="SAM" id="Coils"/>
    </source>
</evidence>
<reference evidence="2 3" key="1">
    <citation type="journal article" date="2021" name="BMC Biol.">
        <title>Horizontally acquired antibacterial genes associated with adaptive radiation of ladybird beetles.</title>
        <authorList>
            <person name="Li H.S."/>
            <person name="Tang X.F."/>
            <person name="Huang Y.H."/>
            <person name="Xu Z.Y."/>
            <person name="Chen M.L."/>
            <person name="Du X.Y."/>
            <person name="Qiu B.Y."/>
            <person name="Chen P.T."/>
            <person name="Zhang W."/>
            <person name="Slipinski A."/>
            <person name="Escalona H.E."/>
            <person name="Waterhouse R.M."/>
            <person name="Zwick A."/>
            <person name="Pang H."/>
        </authorList>
    </citation>
    <scope>NUCLEOTIDE SEQUENCE [LARGE SCALE GENOMIC DNA]</scope>
    <source>
        <strain evidence="2">SYSU2018</strain>
    </source>
</reference>
<dbReference type="AlphaFoldDB" id="A0ABD2NBA4"/>
<sequence>MSNSDEEDLTMAEVEEALNKIEMKYSKYISNDNTNKINKNLLMLLQEFDALGLPEIDPSLPSTEIYKEVVRNSHVLVEMYRRNLNQLDEDELSFKTKDTKYVDLQKKLSHINDSYNMKEMLNSQRNEMQKIKLYYSSKQNELQHSVRKLEKNNQDLKDMFGQDVGKYLAKDDVIANYVKKCKLNEEIYKTTIKQLQEKNENLLAELIRLKEK</sequence>
<dbReference type="EMBL" id="JABFTP020000083">
    <property type="protein sequence ID" value="KAL3275819.1"/>
    <property type="molecule type" value="Genomic_DNA"/>
</dbReference>